<proteinExistence type="predicted"/>
<dbReference type="Proteomes" id="UP000821845">
    <property type="component" value="Chromosome 4"/>
</dbReference>
<protein>
    <submittedName>
        <fullName evidence="1">Uncharacterized protein</fullName>
    </submittedName>
</protein>
<name>A0ACB7SCS0_HYAAI</name>
<sequence>MVAISLAFREPPWIRCERTKRSKGPEETRRTSLTTAKSETATVASSNMDALGKLRGVLNCGITYVLVVTWIVFSYNCDVFLSTIVDFLMDKGQPLEEAVSFITYTSITDLVGRALLPFTVDRFFRDDLASYDGMFWVLGSFSFTVSAVWFLLRLHDRKSTRKWQPRDVRI</sequence>
<comment type="caution">
    <text evidence="1">The sequence shown here is derived from an EMBL/GenBank/DDBJ whole genome shotgun (WGS) entry which is preliminary data.</text>
</comment>
<evidence type="ECO:0000313" key="2">
    <source>
        <dbReference type="Proteomes" id="UP000821845"/>
    </source>
</evidence>
<accession>A0ACB7SCS0</accession>
<dbReference type="EMBL" id="CM023484">
    <property type="protein sequence ID" value="KAH6932513.1"/>
    <property type="molecule type" value="Genomic_DNA"/>
</dbReference>
<evidence type="ECO:0000313" key="1">
    <source>
        <dbReference type="EMBL" id="KAH6932513.1"/>
    </source>
</evidence>
<reference evidence="1" key="1">
    <citation type="submission" date="2020-05" db="EMBL/GenBank/DDBJ databases">
        <title>Large-scale comparative analyses of tick genomes elucidate their genetic diversity and vector capacities.</title>
        <authorList>
            <person name="Jia N."/>
            <person name="Wang J."/>
            <person name="Shi W."/>
            <person name="Du L."/>
            <person name="Sun Y."/>
            <person name="Zhan W."/>
            <person name="Jiang J."/>
            <person name="Wang Q."/>
            <person name="Zhang B."/>
            <person name="Ji P."/>
            <person name="Sakyi L.B."/>
            <person name="Cui X."/>
            <person name="Yuan T."/>
            <person name="Jiang B."/>
            <person name="Yang W."/>
            <person name="Lam T.T.-Y."/>
            <person name="Chang Q."/>
            <person name="Ding S."/>
            <person name="Wang X."/>
            <person name="Zhu J."/>
            <person name="Ruan X."/>
            <person name="Zhao L."/>
            <person name="Wei J."/>
            <person name="Que T."/>
            <person name="Du C."/>
            <person name="Cheng J."/>
            <person name="Dai P."/>
            <person name="Han X."/>
            <person name="Huang E."/>
            <person name="Gao Y."/>
            <person name="Liu J."/>
            <person name="Shao H."/>
            <person name="Ye R."/>
            <person name="Li L."/>
            <person name="Wei W."/>
            <person name="Wang X."/>
            <person name="Wang C."/>
            <person name="Yang T."/>
            <person name="Huo Q."/>
            <person name="Li W."/>
            <person name="Guo W."/>
            <person name="Chen H."/>
            <person name="Zhou L."/>
            <person name="Ni X."/>
            <person name="Tian J."/>
            <person name="Zhou Y."/>
            <person name="Sheng Y."/>
            <person name="Liu T."/>
            <person name="Pan Y."/>
            <person name="Xia L."/>
            <person name="Li J."/>
            <person name="Zhao F."/>
            <person name="Cao W."/>
        </authorList>
    </citation>
    <scope>NUCLEOTIDE SEQUENCE</scope>
    <source>
        <strain evidence="1">Hyas-2018</strain>
    </source>
</reference>
<gene>
    <name evidence="1" type="ORF">HPB50_006495</name>
</gene>
<keyword evidence="2" id="KW-1185">Reference proteome</keyword>
<organism evidence="1 2">
    <name type="scientific">Hyalomma asiaticum</name>
    <name type="common">Tick</name>
    <dbReference type="NCBI Taxonomy" id="266040"/>
    <lineage>
        <taxon>Eukaryota</taxon>
        <taxon>Metazoa</taxon>
        <taxon>Ecdysozoa</taxon>
        <taxon>Arthropoda</taxon>
        <taxon>Chelicerata</taxon>
        <taxon>Arachnida</taxon>
        <taxon>Acari</taxon>
        <taxon>Parasitiformes</taxon>
        <taxon>Ixodida</taxon>
        <taxon>Ixodoidea</taxon>
        <taxon>Ixodidae</taxon>
        <taxon>Hyalomminae</taxon>
        <taxon>Hyalomma</taxon>
    </lineage>
</organism>